<accession>A0A9Q2NV88</accession>
<dbReference type="InterPro" id="IPR000055">
    <property type="entry name" value="Restrct_endonuc_typeI_TRD"/>
</dbReference>
<dbReference type="Pfam" id="PF01420">
    <property type="entry name" value="Methylase_S"/>
    <property type="match status" value="1"/>
</dbReference>
<evidence type="ECO:0000259" key="5">
    <source>
        <dbReference type="Pfam" id="PF01420"/>
    </source>
</evidence>
<evidence type="ECO:0000259" key="6">
    <source>
        <dbReference type="Pfam" id="PF02384"/>
    </source>
</evidence>
<protein>
    <submittedName>
        <fullName evidence="7">N-6 DNA methylase</fullName>
    </submittedName>
</protein>
<evidence type="ECO:0000256" key="3">
    <source>
        <dbReference type="ARBA" id="ARBA00022747"/>
    </source>
</evidence>
<dbReference type="Gene3D" id="3.40.50.150">
    <property type="entry name" value="Vaccinia Virus protein VP39"/>
    <property type="match status" value="1"/>
</dbReference>
<dbReference type="GO" id="GO:0009307">
    <property type="term" value="P:DNA restriction-modification system"/>
    <property type="evidence" value="ECO:0007669"/>
    <property type="project" value="UniProtKB-KW"/>
</dbReference>
<comment type="similarity">
    <text evidence="1">Belongs to the N(4)/N(6)-methyltransferase family.</text>
</comment>
<dbReference type="RefSeq" id="WP_231036455.1">
    <property type="nucleotide sequence ID" value="NZ_JAJNGX010000049.1"/>
</dbReference>
<feature type="domain" description="Type I restriction modification DNA specificity" evidence="5">
    <location>
        <begin position="374"/>
        <end position="536"/>
    </location>
</feature>
<sequence length="573" mass="63535">MKIQDLLHQTRGAMRSEEAYALLVAMAANLKSGGSMDEITVSQPRHREVLPLLEGSAKALLALEPEERFRTLLSFFESPAAERTDLGWLRTEAVDQIIDLIDGATSVRFSHVASFVPCLTYAHRMSLAGKSPRVWFTWINEGECQLMRDMAATLDFEDIIAVELAWPWERKVSGDADVEVVLPPFMMPIKHLATVPNRTLGLLGLEEGRKARLNVETVSIADAIENTRGRVILCVPEGELFRMVGTEPVARRALLDSGRLQAVMGVPSGMVFANTWVKTSLLVISAADAASNAVRFIDLGHGTLSQKGRRGRAEILDDVSWRDILKGEAPDDRTLARDVTRDEIIENNTVLVPERYLNVGTREQIDALLAQCDVAELSEVVELVRPVTISANDEGEYTLFEAAPGDVNERGFVSTPKREITVDRAKYNKAFNQQLRPGDLLLSIKGTVGVVGLVPDDVPREGEDTIWTAGQSLMILRPKKRVNISSLALYEYLSNDTVQDYIKSIAGGAAIQTIAMKDLKGFAIPMPDDETVRSIKESFAERQAIFDEIDKMKMKLEDVRNCGWPHDLLKSPR</sequence>
<dbReference type="SUPFAM" id="SSF116734">
    <property type="entry name" value="DNA methylase specificity domain"/>
    <property type="match status" value="1"/>
</dbReference>
<dbReference type="GO" id="GO:0008170">
    <property type="term" value="F:N-methyltransferase activity"/>
    <property type="evidence" value="ECO:0007669"/>
    <property type="project" value="InterPro"/>
</dbReference>
<keyword evidence="4" id="KW-0238">DNA-binding</keyword>
<keyword evidence="3" id="KW-0680">Restriction system</keyword>
<dbReference type="AlphaFoldDB" id="A0A9Q2NV88"/>
<dbReference type="GO" id="GO:0032259">
    <property type="term" value="P:methylation"/>
    <property type="evidence" value="ECO:0007669"/>
    <property type="project" value="UniProtKB-KW"/>
</dbReference>
<evidence type="ECO:0000313" key="7">
    <source>
        <dbReference type="EMBL" id="MBM2357646.1"/>
    </source>
</evidence>
<evidence type="ECO:0000256" key="4">
    <source>
        <dbReference type="ARBA" id="ARBA00023125"/>
    </source>
</evidence>
<evidence type="ECO:0000313" key="8">
    <source>
        <dbReference type="Proteomes" id="UP000809337"/>
    </source>
</evidence>
<comment type="caution">
    <text evidence="7">The sequence shown here is derived from an EMBL/GenBank/DDBJ whole genome shotgun (WGS) entry which is preliminary data.</text>
</comment>
<dbReference type="Gene3D" id="3.90.220.20">
    <property type="entry name" value="DNA methylase specificity domains"/>
    <property type="match status" value="1"/>
</dbReference>
<comment type="similarity">
    <text evidence="2">Belongs to the type-I restriction system S methylase family.</text>
</comment>
<reference evidence="7" key="1">
    <citation type="submission" date="2021-01" db="EMBL/GenBank/DDBJ databases">
        <title>Diatom-associated Roseobacters Show Island Model of Population Structure.</title>
        <authorList>
            <person name="Qu L."/>
            <person name="Feng X."/>
            <person name="Chen Y."/>
            <person name="Li L."/>
            <person name="Wang X."/>
            <person name="Hu Z."/>
            <person name="Wang H."/>
            <person name="Luo H."/>
        </authorList>
    </citation>
    <scope>NUCLEOTIDE SEQUENCE</scope>
    <source>
        <strain evidence="7">SM26-45</strain>
    </source>
</reference>
<evidence type="ECO:0000256" key="2">
    <source>
        <dbReference type="ARBA" id="ARBA00010923"/>
    </source>
</evidence>
<proteinExistence type="inferred from homology"/>
<gene>
    <name evidence="7" type="ORF">JQX14_24160</name>
</gene>
<dbReference type="InterPro" id="IPR029063">
    <property type="entry name" value="SAM-dependent_MTases_sf"/>
</dbReference>
<keyword evidence="7" id="KW-0808">Transferase</keyword>
<dbReference type="Proteomes" id="UP000809337">
    <property type="component" value="Unassembled WGS sequence"/>
</dbReference>
<keyword evidence="7" id="KW-0489">Methyltransferase</keyword>
<name>A0A9Q2NV88_9RHOB</name>
<dbReference type="InterPro" id="IPR044946">
    <property type="entry name" value="Restrct_endonuc_typeI_TRD_sf"/>
</dbReference>
<dbReference type="InterPro" id="IPR003356">
    <property type="entry name" value="DNA_methylase_A-5"/>
</dbReference>
<evidence type="ECO:0000256" key="1">
    <source>
        <dbReference type="ARBA" id="ARBA00006594"/>
    </source>
</evidence>
<dbReference type="SUPFAM" id="SSF53335">
    <property type="entry name" value="S-adenosyl-L-methionine-dependent methyltransferases"/>
    <property type="match status" value="1"/>
</dbReference>
<dbReference type="EMBL" id="JAFBWN010000050">
    <property type="protein sequence ID" value="MBM2357646.1"/>
    <property type="molecule type" value="Genomic_DNA"/>
</dbReference>
<dbReference type="GO" id="GO:0003677">
    <property type="term" value="F:DNA binding"/>
    <property type="evidence" value="ECO:0007669"/>
    <property type="project" value="UniProtKB-KW"/>
</dbReference>
<feature type="domain" description="DNA methylase adenine-specific" evidence="6">
    <location>
        <begin position="227"/>
        <end position="360"/>
    </location>
</feature>
<organism evidence="7 8">
    <name type="scientific">Pseudosulfitobacter pseudonitzschiae</name>
    <dbReference type="NCBI Taxonomy" id="1402135"/>
    <lineage>
        <taxon>Bacteria</taxon>
        <taxon>Pseudomonadati</taxon>
        <taxon>Pseudomonadota</taxon>
        <taxon>Alphaproteobacteria</taxon>
        <taxon>Rhodobacterales</taxon>
        <taxon>Roseobacteraceae</taxon>
        <taxon>Pseudosulfitobacter</taxon>
    </lineage>
</organism>
<dbReference type="Pfam" id="PF02384">
    <property type="entry name" value="N6_Mtase"/>
    <property type="match status" value="1"/>
</dbReference>